<evidence type="ECO:0000259" key="2">
    <source>
        <dbReference type="Pfam" id="PF13514"/>
    </source>
</evidence>
<feature type="domain" description="YhaN AAA" evidence="2">
    <location>
        <begin position="1"/>
        <end position="83"/>
    </location>
</feature>
<evidence type="ECO:0000313" key="3">
    <source>
        <dbReference type="EMBL" id="EQD63638.1"/>
    </source>
</evidence>
<feature type="compositionally biased region" description="Polar residues" evidence="1">
    <location>
        <begin position="87"/>
        <end position="97"/>
    </location>
</feature>
<feature type="non-terminal residue" evidence="3">
    <location>
        <position position="1"/>
    </location>
</feature>
<feature type="region of interest" description="Disordered" evidence="1">
    <location>
        <begin position="87"/>
        <end position="112"/>
    </location>
</feature>
<proteinExistence type="predicted"/>
<protein>
    <recommendedName>
        <fullName evidence="2">YhaN AAA domain-containing protein</fullName>
    </recommendedName>
</protein>
<sequence length="112" mass="12218">AVSNLLYDFDLRTTYAFVHPMSKLQIGARLRSEDATTLEVVRYKRNKDPLVEAGSNRPVSAPTWAGLLQGVSRTDFEAMFTLAGTSSYAARPSSSLGAGSRRDPVRGRTRGP</sequence>
<name>T1B5D3_9ZZZZ</name>
<evidence type="ECO:0000256" key="1">
    <source>
        <dbReference type="SAM" id="MobiDB-lite"/>
    </source>
</evidence>
<organism evidence="3">
    <name type="scientific">mine drainage metagenome</name>
    <dbReference type="NCBI Taxonomy" id="410659"/>
    <lineage>
        <taxon>unclassified sequences</taxon>
        <taxon>metagenomes</taxon>
        <taxon>ecological metagenomes</taxon>
    </lineage>
</organism>
<dbReference type="Pfam" id="PF13514">
    <property type="entry name" value="AAA_27"/>
    <property type="match status" value="1"/>
</dbReference>
<reference evidence="3" key="2">
    <citation type="journal article" date="2014" name="ISME J.">
        <title>Microbial stratification in low pH oxic and suboxic macroscopic growths along an acid mine drainage.</title>
        <authorList>
            <person name="Mendez-Garcia C."/>
            <person name="Mesa V."/>
            <person name="Sprenger R.R."/>
            <person name="Richter M."/>
            <person name="Diez M.S."/>
            <person name="Solano J."/>
            <person name="Bargiela R."/>
            <person name="Golyshina O.V."/>
            <person name="Manteca A."/>
            <person name="Ramos J.L."/>
            <person name="Gallego J.R."/>
            <person name="Llorente I."/>
            <person name="Martins Dos Santos V.A."/>
            <person name="Jensen O.N."/>
            <person name="Pelaez A.I."/>
            <person name="Sanchez J."/>
            <person name="Ferrer M."/>
        </authorList>
    </citation>
    <scope>NUCLEOTIDE SEQUENCE</scope>
</reference>
<dbReference type="InterPro" id="IPR038734">
    <property type="entry name" value="YhaN_AAA"/>
</dbReference>
<gene>
    <name evidence="3" type="ORF">B1B_06940</name>
</gene>
<dbReference type="EMBL" id="AUZY01004403">
    <property type="protein sequence ID" value="EQD63638.1"/>
    <property type="molecule type" value="Genomic_DNA"/>
</dbReference>
<accession>T1B5D3</accession>
<reference evidence="3" key="1">
    <citation type="submission" date="2013-08" db="EMBL/GenBank/DDBJ databases">
        <authorList>
            <person name="Mendez C."/>
            <person name="Richter M."/>
            <person name="Ferrer M."/>
            <person name="Sanchez J."/>
        </authorList>
    </citation>
    <scope>NUCLEOTIDE SEQUENCE</scope>
</reference>
<comment type="caution">
    <text evidence="3">The sequence shown here is derived from an EMBL/GenBank/DDBJ whole genome shotgun (WGS) entry which is preliminary data.</text>
</comment>
<dbReference type="AlphaFoldDB" id="T1B5D3"/>